<dbReference type="PROSITE" id="PS50089">
    <property type="entry name" value="ZF_RING_2"/>
    <property type="match status" value="1"/>
</dbReference>
<feature type="compositionally biased region" description="Pro residues" evidence="5">
    <location>
        <begin position="269"/>
        <end position="289"/>
    </location>
</feature>
<evidence type="ECO:0000256" key="3">
    <source>
        <dbReference type="ARBA" id="ARBA00022833"/>
    </source>
</evidence>
<keyword evidence="3" id="KW-0862">Zinc</keyword>
<evidence type="ECO:0000313" key="8">
    <source>
        <dbReference type="EMBL" id="KIP04380.1"/>
    </source>
</evidence>
<feature type="compositionally biased region" description="Low complexity" evidence="5">
    <location>
        <begin position="431"/>
        <end position="447"/>
    </location>
</feature>
<organism evidence="8 9">
    <name type="scientific">Phlebiopsis gigantea (strain 11061_1 CR5-6)</name>
    <name type="common">White-rot fungus</name>
    <name type="synonym">Peniophora gigantea</name>
    <dbReference type="NCBI Taxonomy" id="745531"/>
    <lineage>
        <taxon>Eukaryota</taxon>
        <taxon>Fungi</taxon>
        <taxon>Dikarya</taxon>
        <taxon>Basidiomycota</taxon>
        <taxon>Agaricomycotina</taxon>
        <taxon>Agaricomycetes</taxon>
        <taxon>Polyporales</taxon>
        <taxon>Phanerochaetaceae</taxon>
        <taxon>Phlebiopsis</taxon>
    </lineage>
</organism>
<dbReference type="InterPro" id="IPR001841">
    <property type="entry name" value="Znf_RING"/>
</dbReference>
<protein>
    <recommendedName>
        <fullName evidence="10">RING-type domain-containing protein</fullName>
    </recommendedName>
</protein>
<dbReference type="EMBL" id="KN840576">
    <property type="protein sequence ID" value="KIP04380.1"/>
    <property type="molecule type" value="Genomic_DNA"/>
</dbReference>
<dbReference type="InterPro" id="IPR051728">
    <property type="entry name" value="RING-FYVE_E3_ubiquitin-ligase"/>
</dbReference>
<feature type="domain" description="RING-type" evidence="6">
    <location>
        <begin position="475"/>
        <end position="514"/>
    </location>
</feature>
<dbReference type="PRINTS" id="PR01217">
    <property type="entry name" value="PRICHEXTENSN"/>
</dbReference>
<dbReference type="InterPro" id="IPR011011">
    <property type="entry name" value="Znf_FYVE_PHD"/>
</dbReference>
<evidence type="ECO:0000313" key="9">
    <source>
        <dbReference type="Proteomes" id="UP000053257"/>
    </source>
</evidence>
<evidence type="ECO:0000256" key="2">
    <source>
        <dbReference type="ARBA" id="ARBA00022771"/>
    </source>
</evidence>
<feature type="region of interest" description="Disordered" evidence="5">
    <location>
        <begin position="1"/>
        <end position="20"/>
    </location>
</feature>
<gene>
    <name evidence="8" type="ORF">PHLGIDRAFT_31371</name>
</gene>
<evidence type="ECO:0000256" key="5">
    <source>
        <dbReference type="SAM" id="MobiDB-lite"/>
    </source>
</evidence>
<dbReference type="SUPFAM" id="SSF57903">
    <property type="entry name" value="FYVE/PHD zinc finger"/>
    <property type="match status" value="1"/>
</dbReference>
<dbReference type="Gene3D" id="3.30.40.10">
    <property type="entry name" value="Zinc/RING finger domain, C3HC4 (zinc finger)"/>
    <property type="match status" value="2"/>
</dbReference>
<feature type="region of interest" description="Disordered" evidence="5">
    <location>
        <begin position="146"/>
        <end position="331"/>
    </location>
</feature>
<dbReference type="PANTHER" id="PTHR14879:SF5">
    <property type="entry name" value="RING-TYPE DOMAIN-CONTAINING PROTEIN"/>
    <property type="match status" value="1"/>
</dbReference>
<dbReference type="PANTHER" id="PTHR14879">
    <property type="entry name" value="CASPASE REGULATOR, RING FINGER DOMAIN-CONTAINING"/>
    <property type="match status" value="1"/>
</dbReference>
<accession>A0A0C3S6Y7</accession>
<keyword evidence="1" id="KW-0479">Metal-binding</keyword>
<dbReference type="InterPro" id="IPR013083">
    <property type="entry name" value="Znf_RING/FYVE/PHD"/>
</dbReference>
<dbReference type="SUPFAM" id="SSF57850">
    <property type="entry name" value="RING/U-box"/>
    <property type="match status" value="1"/>
</dbReference>
<dbReference type="HOGENOM" id="CLU_040332_0_0_1"/>
<evidence type="ECO:0008006" key="10">
    <source>
        <dbReference type="Google" id="ProtNLM"/>
    </source>
</evidence>
<dbReference type="AlphaFoldDB" id="A0A0C3S6Y7"/>
<feature type="compositionally biased region" description="Low complexity" evidence="5">
    <location>
        <begin position="303"/>
        <end position="320"/>
    </location>
</feature>
<dbReference type="InterPro" id="IPR000306">
    <property type="entry name" value="Znf_FYVE"/>
</dbReference>
<dbReference type="STRING" id="745531.A0A0C3S6Y7"/>
<evidence type="ECO:0000256" key="4">
    <source>
        <dbReference type="PROSITE-ProRule" id="PRU00175"/>
    </source>
</evidence>
<dbReference type="Pfam" id="PF01363">
    <property type="entry name" value="FYVE"/>
    <property type="match status" value="1"/>
</dbReference>
<keyword evidence="9" id="KW-1185">Reference proteome</keyword>
<feature type="compositionally biased region" description="Polar residues" evidence="5">
    <location>
        <begin position="210"/>
        <end position="223"/>
    </location>
</feature>
<feature type="compositionally biased region" description="Low complexity" evidence="5">
    <location>
        <begin position="455"/>
        <end position="464"/>
    </location>
</feature>
<reference evidence="8 9" key="1">
    <citation type="journal article" date="2014" name="PLoS Genet.">
        <title>Analysis of the Phlebiopsis gigantea genome, transcriptome and secretome provides insight into its pioneer colonization strategies of wood.</title>
        <authorList>
            <person name="Hori C."/>
            <person name="Ishida T."/>
            <person name="Igarashi K."/>
            <person name="Samejima M."/>
            <person name="Suzuki H."/>
            <person name="Master E."/>
            <person name="Ferreira P."/>
            <person name="Ruiz-Duenas F.J."/>
            <person name="Held B."/>
            <person name="Canessa P."/>
            <person name="Larrondo L.F."/>
            <person name="Schmoll M."/>
            <person name="Druzhinina I.S."/>
            <person name="Kubicek C.P."/>
            <person name="Gaskell J.A."/>
            <person name="Kersten P."/>
            <person name="St John F."/>
            <person name="Glasner J."/>
            <person name="Sabat G."/>
            <person name="Splinter BonDurant S."/>
            <person name="Syed K."/>
            <person name="Yadav J."/>
            <person name="Mgbeahuruike A.C."/>
            <person name="Kovalchuk A."/>
            <person name="Asiegbu F.O."/>
            <person name="Lackner G."/>
            <person name="Hoffmeister D."/>
            <person name="Rencoret J."/>
            <person name="Gutierrez A."/>
            <person name="Sun H."/>
            <person name="Lindquist E."/>
            <person name="Barry K."/>
            <person name="Riley R."/>
            <person name="Grigoriev I.V."/>
            <person name="Henrissat B."/>
            <person name="Kues U."/>
            <person name="Berka R.M."/>
            <person name="Martinez A.T."/>
            <person name="Covert S.F."/>
            <person name="Blanchette R.A."/>
            <person name="Cullen D."/>
        </authorList>
    </citation>
    <scope>NUCLEOTIDE SEQUENCE [LARGE SCALE GENOMIC DNA]</scope>
    <source>
        <strain evidence="8 9">11061_1 CR5-6</strain>
    </source>
</reference>
<dbReference type="PROSITE" id="PS50178">
    <property type="entry name" value="ZF_FYVE"/>
    <property type="match status" value="1"/>
</dbReference>
<feature type="region of interest" description="Disordered" evidence="5">
    <location>
        <begin position="387"/>
        <end position="464"/>
    </location>
</feature>
<keyword evidence="2 4" id="KW-0863">Zinc-finger</keyword>
<dbReference type="InterPro" id="IPR017455">
    <property type="entry name" value="Znf_FYVE-rel"/>
</dbReference>
<dbReference type="OrthoDB" id="3045089at2759"/>
<name>A0A0C3S6Y7_PHLG1</name>
<dbReference type="SMART" id="SM00184">
    <property type="entry name" value="RING"/>
    <property type="match status" value="2"/>
</dbReference>
<sequence>MSNAVPRGMPLLSGPLPGPDSGGEACRKCNKEFNLIFARSRKCNHCGYLYCQSCTDYHALMPRQGDGRSQVGYDPAAVCAFCIENLNITAAGKGQLRGCTLAKLKKYAKDYNIDVNGVIEKDDLIDRLIAARGRNGCLPSNKEQHYRLYSVPQRPSEPPRGIFSRARGAMNSGSSAQQHQQPPQPPQYQPRARTASHPTTFPRPDLDPGYQQTHTPSSQQYSYNEQPNNIPPQENRSRASPYPPADQGYRTYNPHGPESRPQPRYNAPPGAPPQPQYNPPPGPPPPTQTPLPSANLNVPPTRPRSASAPRRPASGPSTRATSPPPPIPTLDELLAMPEDAVQKLSISTLKAVLFRNHVNTGMVVEKQELVAKVRTLIADERLEREAAARRQEEEDRELTEALAQSRREHEEALAQQEVPSPDATSGEGQGEDAPAPAGPAGSATPAQPAEPKPAAPKMTPKAQAMAAHLERTGLCVICQDEEANIAIVDCGHLAMCRPCSDLIMNSTRECPLCRTRIITEARLLRIFKA</sequence>
<feature type="compositionally biased region" description="Low complexity" evidence="5">
    <location>
        <begin position="1"/>
        <end position="15"/>
    </location>
</feature>
<dbReference type="SMART" id="SM00064">
    <property type="entry name" value="FYVE"/>
    <property type="match status" value="1"/>
</dbReference>
<dbReference type="GO" id="GO:0008270">
    <property type="term" value="F:zinc ion binding"/>
    <property type="evidence" value="ECO:0007669"/>
    <property type="project" value="UniProtKB-KW"/>
</dbReference>
<proteinExistence type="predicted"/>
<feature type="compositionally biased region" description="Low complexity" evidence="5">
    <location>
        <begin position="224"/>
        <end position="234"/>
    </location>
</feature>
<evidence type="ECO:0000256" key="1">
    <source>
        <dbReference type="ARBA" id="ARBA00022723"/>
    </source>
</evidence>
<dbReference type="Pfam" id="PF13920">
    <property type="entry name" value="zf-C3HC4_3"/>
    <property type="match status" value="1"/>
</dbReference>
<feature type="domain" description="FYVE-type" evidence="7">
    <location>
        <begin position="20"/>
        <end position="87"/>
    </location>
</feature>
<dbReference type="Proteomes" id="UP000053257">
    <property type="component" value="Unassembled WGS sequence"/>
</dbReference>
<evidence type="ECO:0000259" key="6">
    <source>
        <dbReference type="PROSITE" id="PS50089"/>
    </source>
</evidence>
<evidence type="ECO:0000259" key="7">
    <source>
        <dbReference type="PROSITE" id="PS50178"/>
    </source>
</evidence>